<feature type="binding site" evidence="6">
    <location>
        <position position="188"/>
    </location>
    <ligand>
        <name>substrate</name>
    </ligand>
</feature>
<dbReference type="InterPro" id="IPR000652">
    <property type="entry name" value="Triosephosphate_isomerase"/>
</dbReference>
<dbReference type="RefSeq" id="WP_387992973.1">
    <property type="nucleotide sequence ID" value="NZ_JBHSGR010000026.1"/>
</dbReference>
<dbReference type="PANTHER" id="PTHR21139:SF42">
    <property type="entry name" value="TRIOSEPHOSPHATE ISOMERASE"/>
    <property type="match status" value="1"/>
</dbReference>
<dbReference type="InterPro" id="IPR013785">
    <property type="entry name" value="Aldolase_TIM"/>
</dbReference>
<feature type="binding site" evidence="6">
    <location>
        <begin position="20"/>
        <end position="22"/>
    </location>
    <ligand>
        <name>substrate</name>
    </ligand>
</feature>
<dbReference type="SUPFAM" id="SSF51351">
    <property type="entry name" value="Triosephosphate isomerase (TIM)"/>
    <property type="match status" value="1"/>
</dbReference>
<comment type="subunit">
    <text evidence="6 7">Homodimer.</text>
</comment>
<dbReference type="InterPro" id="IPR022896">
    <property type="entry name" value="TrioseP_Isoase_bac/euk"/>
</dbReference>
<dbReference type="EC" id="5.3.1.1" evidence="6 7"/>
<comment type="function">
    <text evidence="6">Involved in the gluconeogenesis. Catalyzes stereospecifically the conversion of dihydroxyacetone phosphate (DHAP) to D-glyceraldehyde-3-phosphate (G3P).</text>
</comment>
<dbReference type="InterPro" id="IPR020861">
    <property type="entry name" value="Triosephosphate_isomerase_AS"/>
</dbReference>
<keyword evidence="3 6" id="KW-0963">Cytoplasm</keyword>
<accession>A0ABV9LNA9</accession>
<proteinExistence type="inferred from homology"/>
<evidence type="ECO:0000256" key="7">
    <source>
        <dbReference type="RuleBase" id="RU363013"/>
    </source>
</evidence>
<dbReference type="GO" id="GO:0004807">
    <property type="term" value="F:triose-phosphate isomerase activity"/>
    <property type="evidence" value="ECO:0007669"/>
    <property type="project" value="UniProtKB-EC"/>
</dbReference>
<feature type="active site" description="Electrophile" evidence="6">
    <location>
        <position position="110"/>
    </location>
</feature>
<protein>
    <recommendedName>
        <fullName evidence="6 7">Triosephosphate isomerase</fullName>
        <shortName evidence="6">TIM</shortName>
        <shortName evidence="6">TPI</shortName>
        <ecNumber evidence="6 7">5.3.1.1</ecNumber>
    </recommendedName>
    <alternativeName>
        <fullName evidence="6">Triose-phosphate isomerase</fullName>
    </alternativeName>
</protein>
<gene>
    <name evidence="6 8" type="primary">tpiA</name>
    <name evidence="8" type="ORF">ACFO3M_19840</name>
</gene>
<dbReference type="PROSITE" id="PS51440">
    <property type="entry name" value="TIM_2"/>
    <property type="match status" value="1"/>
</dbReference>
<keyword evidence="5 6" id="KW-0413">Isomerase</keyword>
<dbReference type="NCBIfam" id="TIGR00419">
    <property type="entry name" value="tim"/>
    <property type="match status" value="1"/>
</dbReference>
<comment type="catalytic activity">
    <reaction evidence="6 7">
        <text>D-glyceraldehyde 3-phosphate = dihydroxyacetone phosphate</text>
        <dbReference type="Rhea" id="RHEA:18585"/>
        <dbReference type="ChEBI" id="CHEBI:57642"/>
        <dbReference type="ChEBI" id="CHEBI:59776"/>
        <dbReference type="EC" id="5.3.1.1"/>
    </reaction>
</comment>
<dbReference type="Pfam" id="PF00121">
    <property type="entry name" value="TIM"/>
    <property type="match status" value="1"/>
</dbReference>
<comment type="subcellular location">
    <subcellularLocation>
        <location evidence="6 7">Cytoplasm</location>
    </subcellularLocation>
</comment>
<evidence type="ECO:0000313" key="8">
    <source>
        <dbReference type="EMBL" id="MFC4695664.1"/>
    </source>
</evidence>
<name>A0ABV9LNA9_9ACTN</name>
<keyword evidence="4 6" id="KW-0324">Glycolysis</keyword>
<evidence type="ECO:0000256" key="4">
    <source>
        <dbReference type="ARBA" id="ARBA00023152"/>
    </source>
</evidence>
<dbReference type="CDD" id="cd00311">
    <property type="entry name" value="TIM"/>
    <property type="match status" value="1"/>
</dbReference>
<comment type="pathway">
    <text evidence="6 7">Carbohydrate degradation; glycolysis; D-glyceraldehyde 3-phosphate from glycerone phosphate: step 1/1.</text>
</comment>
<comment type="caution">
    <text evidence="8">The sequence shown here is derived from an EMBL/GenBank/DDBJ whole genome shotgun (WGS) entry which is preliminary data.</text>
</comment>
<feature type="active site" description="Proton acceptor" evidence="6">
    <location>
        <position position="182"/>
    </location>
</feature>
<dbReference type="Gene3D" id="3.20.20.70">
    <property type="entry name" value="Aldolase class I"/>
    <property type="match status" value="1"/>
</dbReference>
<sequence>MARTAPRAPREGRRPLIAGNWKMHMTHLEAIGLVQKLVFSLKERELDDAEVVVLPPFTALRSVQTLVTGDKLPVGYGAQDLSAHDSGAYTGEVSGAMLAALACGFVVVGHSERRALHGEDDATVAAKVQAALRHGLTPILCVGEGLDVRRAGQHVPHCTDQLDAALEGLSADQVRGVVLAYEPVWAIGTGEVATPEDAQEVCGALRSRLDGRFGPETASAVRILYGGSVKAANTAGILAGPDVDGALVGGASLDADEFAQICRIAAGGS</sequence>
<evidence type="ECO:0000256" key="3">
    <source>
        <dbReference type="ARBA" id="ARBA00022490"/>
    </source>
</evidence>
<dbReference type="EMBL" id="JBHSGR010000026">
    <property type="protein sequence ID" value="MFC4695664.1"/>
    <property type="molecule type" value="Genomic_DNA"/>
</dbReference>
<dbReference type="InterPro" id="IPR035990">
    <property type="entry name" value="TIM_sf"/>
</dbReference>
<dbReference type="Proteomes" id="UP001596025">
    <property type="component" value="Unassembled WGS sequence"/>
</dbReference>
<evidence type="ECO:0000256" key="2">
    <source>
        <dbReference type="ARBA" id="ARBA00022432"/>
    </source>
</evidence>
<keyword evidence="9" id="KW-1185">Reference proteome</keyword>
<feature type="binding site" evidence="6">
    <location>
        <position position="228"/>
    </location>
    <ligand>
        <name>substrate</name>
    </ligand>
</feature>
<evidence type="ECO:0000256" key="1">
    <source>
        <dbReference type="ARBA" id="ARBA00007422"/>
    </source>
</evidence>
<comment type="pathway">
    <text evidence="6 7">Carbohydrate biosynthesis; gluconeogenesis.</text>
</comment>
<evidence type="ECO:0000256" key="5">
    <source>
        <dbReference type="ARBA" id="ARBA00023235"/>
    </source>
</evidence>
<dbReference type="PANTHER" id="PTHR21139">
    <property type="entry name" value="TRIOSEPHOSPHATE ISOMERASE"/>
    <property type="match status" value="1"/>
</dbReference>
<organism evidence="8 9">
    <name type="scientific">Geodermatophilus arenarius</name>
    <dbReference type="NCBI Taxonomy" id="1137990"/>
    <lineage>
        <taxon>Bacteria</taxon>
        <taxon>Bacillati</taxon>
        <taxon>Actinomycetota</taxon>
        <taxon>Actinomycetes</taxon>
        <taxon>Geodermatophilales</taxon>
        <taxon>Geodermatophilaceae</taxon>
        <taxon>Geodermatophilus</taxon>
    </lineage>
</organism>
<evidence type="ECO:0000256" key="6">
    <source>
        <dbReference type="HAMAP-Rule" id="MF_00147"/>
    </source>
</evidence>
<keyword evidence="2 6" id="KW-0312">Gluconeogenesis</keyword>
<evidence type="ECO:0000313" key="9">
    <source>
        <dbReference type="Proteomes" id="UP001596025"/>
    </source>
</evidence>
<dbReference type="HAMAP" id="MF_00147_B">
    <property type="entry name" value="TIM_B"/>
    <property type="match status" value="1"/>
</dbReference>
<comment type="similarity">
    <text evidence="1 6 7">Belongs to the triosephosphate isomerase family.</text>
</comment>
<feature type="binding site" evidence="6">
    <location>
        <begin position="249"/>
        <end position="250"/>
    </location>
    <ligand>
        <name>substrate</name>
    </ligand>
</feature>
<reference evidence="9" key="1">
    <citation type="journal article" date="2019" name="Int. J. Syst. Evol. Microbiol.">
        <title>The Global Catalogue of Microorganisms (GCM) 10K type strain sequencing project: providing services to taxonomists for standard genome sequencing and annotation.</title>
        <authorList>
            <consortium name="The Broad Institute Genomics Platform"/>
            <consortium name="The Broad Institute Genome Sequencing Center for Infectious Disease"/>
            <person name="Wu L."/>
            <person name="Ma J."/>
        </authorList>
    </citation>
    <scope>NUCLEOTIDE SEQUENCE [LARGE SCALE GENOMIC DNA]</scope>
    <source>
        <strain evidence="9">CCUG 62763</strain>
    </source>
</reference>
<dbReference type="PROSITE" id="PS00171">
    <property type="entry name" value="TIM_1"/>
    <property type="match status" value="1"/>
</dbReference>